<gene>
    <name evidence="1" type="ORF">PMACD_LOCUS4633</name>
</gene>
<proteinExistence type="predicted"/>
<protein>
    <submittedName>
        <fullName evidence="1">Uncharacterized protein</fullName>
    </submittedName>
</protein>
<comment type="caution">
    <text evidence="1">The sequence shown here is derived from an EMBL/GenBank/DDBJ whole genome shotgun (WGS) entry which is preliminary data.</text>
</comment>
<dbReference type="Proteomes" id="UP000663880">
    <property type="component" value="Unassembled WGS sequence"/>
</dbReference>
<dbReference type="EMBL" id="CAJOBZ010000008">
    <property type="protein sequence ID" value="CAF4821492.1"/>
    <property type="molecule type" value="Genomic_DNA"/>
</dbReference>
<sequence length="96" mass="10901">MELSMRMCENETGDGSWVYRRLDRDSESTFSSGVKEIEISSKLFLGWSCLELGRLAEQMATKRDQSGIKFGNKLNGIFATLLRSPFVVWPLGFKKS</sequence>
<evidence type="ECO:0000313" key="1">
    <source>
        <dbReference type="EMBL" id="CAF4821492.1"/>
    </source>
</evidence>
<dbReference type="AlphaFoldDB" id="A0A821Q971"/>
<evidence type="ECO:0000313" key="2">
    <source>
        <dbReference type="Proteomes" id="UP000663880"/>
    </source>
</evidence>
<reference evidence="1" key="1">
    <citation type="submission" date="2021-02" db="EMBL/GenBank/DDBJ databases">
        <authorList>
            <person name="Steward A R."/>
        </authorList>
    </citation>
    <scope>NUCLEOTIDE SEQUENCE</scope>
</reference>
<keyword evidence="2" id="KW-1185">Reference proteome</keyword>
<organism evidence="1 2">
    <name type="scientific">Pieris macdunnoughi</name>
    <dbReference type="NCBI Taxonomy" id="345717"/>
    <lineage>
        <taxon>Eukaryota</taxon>
        <taxon>Metazoa</taxon>
        <taxon>Ecdysozoa</taxon>
        <taxon>Arthropoda</taxon>
        <taxon>Hexapoda</taxon>
        <taxon>Insecta</taxon>
        <taxon>Pterygota</taxon>
        <taxon>Neoptera</taxon>
        <taxon>Endopterygota</taxon>
        <taxon>Lepidoptera</taxon>
        <taxon>Glossata</taxon>
        <taxon>Ditrysia</taxon>
        <taxon>Papilionoidea</taxon>
        <taxon>Pieridae</taxon>
        <taxon>Pierinae</taxon>
        <taxon>Pieris</taxon>
    </lineage>
</organism>
<name>A0A821Q971_9NEOP</name>
<accession>A0A821Q971</accession>